<dbReference type="SMART" id="SM00297">
    <property type="entry name" value="BROMO"/>
    <property type="match status" value="2"/>
</dbReference>
<dbReference type="GO" id="GO:0003682">
    <property type="term" value="F:chromatin binding"/>
    <property type="evidence" value="ECO:0007669"/>
    <property type="project" value="TreeGrafter"/>
</dbReference>
<sequence length="864" mass="93541">MSTRTRRAGPAGTDETPNHHINTTLPSSSAPDHPNHPVPESTPQRKRRLDVNPDNIIQVESGNRLKRRRSPSVSHGDGEGSAVGRAGGLSPEQEAERREKAKFKGEEMWQAVMYEQEAGGRFLASEFIGLPNRRQFPDYYALIKHPMSLTDIKEKLFKTCYSGAPSASTDAVPNSTTPQDQQGPGGLKVKLKLNVNGHANSVNGQNGATGAGVEVTNDGEKYDGYRDLDEVKRDFDLIWGNAKRYNQKESGIYKDAQKLHKLTNNLYREAITSGTEPIHPMATSEDERKLSISMSNAPGSDVKDEEEMDKSRPTKKIKLGVSRGPVEVTDKDKDVHMSEPEQAVDQGKLIKAGIKRLETAQAGSPPRKIADFFKTLPSKKDYPDYYLFIKSPISLKEIRNKSEKNKYDSIEDWQKDVRIMCENAKFYNEEGSLVHSNAEEVEKILVDIVQDAYKRLGIAPPTEVQATPGPKLKFNVRSTEPTPTPAPVPADVSSPAPLPAPPAVSTPKVQLKAPAPHNEKPGTPAMPRIPSGSGQAPSTPSQRPAVVQRSSSGTTPQVHTNVAPLPVAPPFPTQATGSRPGPSMQHGVSNPSPRMGTAIPPAPHRHASQVATPGRPAQVLPPQGFPMAARPTNLPLPSTPQPGMSRMNPPFPATPMGVVPHTTPAPPQRHPSAHMSTPAHPPRTTPAPPVPRPQVPMIPLLRRPLPPPPTVESLDFAYDTAGTGGSKQLKTTRLRNMRGVTNHSTSIRQETTRLEIVAHLGKQAAGANKPKAADGSAMEVDPPVALSIPAPPHFSLKCEGRRISGTPVSKDPGSPVVGYKWDVPVTSRSAISTIEITVDKPVEKGHVGKASRPETYLIWVGRQL</sequence>
<evidence type="ECO:0000256" key="6">
    <source>
        <dbReference type="ARBA" id="ARBA00023163"/>
    </source>
</evidence>
<protein>
    <recommendedName>
        <fullName evidence="10">Bromo domain-containing protein</fullName>
    </recommendedName>
</protein>
<keyword evidence="2" id="KW-0677">Repeat</keyword>
<dbReference type="GO" id="GO:0006338">
    <property type="term" value="P:chromatin remodeling"/>
    <property type="evidence" value="ECO:0007669"/>
    <property type="project" value="InterPro"/>
</dbReference>
<dbReference type="PANTHER" id="PTHR16062:SF21">
    <property type="entry name" value="CHROMATIN STRUCTURE-REMODELING COMPLEX SUBUNIT RSC1-RELATED"/>
    <property type="match status" value="1"/>
</dbReference>
<comment type="subcellular location">
    <subcellularLocation>
        <location evidence="1">Nucleus</location>
    </subcellularLocation>
</comment>
<feature type="compositionally biased region" description="Pro residues" evidence="9">
    <location>
        <begin position="679"/>
        <end position="691"/>
    </location>
</feature>
<dbReference type="InterPro" id="IPR036427">
    <property type="entry name" value="Bromodomain-like_sf"/>
</dbReference>
<dbReference type="PANTHER" id="PTHR16062">
    <property type="entry name" value="SWI/SNF-RELATED"/>
    <property type="match status" value="1"/>
</dbReference>
<dbReference type="AlphaFoldDB" id="A0A8K0JPW5"/>
<evidence type="ECO:0000256" key="4">
    <source>
        <dbReference type="ARBA" id="ARBA00023015"/>
    </source>
</evidence>
<feature type="region of interest" description="Disordered" evidence="9">
    <location>
        <begin position="663"/>
        <end position="691"/>
    </location>
</feature>
<evidence type="ECO:0000256" key="3">
    <source>
        <dbReference type="ARBA" id="ARBA00022853"/>
    </source>
</evidence>
<dbReference type="GO" id="GO:0006368">
    <property type="term" value="P:transcription elongation by RNA polymerase II"/>
    <property type="evidence" value="ECO:0007669"/>
    <property type="project" value="TreeGrafter"/>
</dbReference>
<dbReference type="PRINTS" id="PR00503">
    <property type="entry name" value="BROMODOMAIN"/>
</dbReference>
<comment type="caution">
    <text evidence="11">The sequence shown here is derived from an EMBL/GenBank/DDBJ whole genome shotgun (WGS) entry which is preliminary data.</text>
</comment>
<organism evidence="11 12">
    <name type="scientific">Filobasidium floriforme</name>
    <dbReference type="NCBI Taxonomy" id="5210"/>
    <lineage>
        <taxon>Eukaryota</taxon>
        <taxon>Fungi</taxon>
        <taxon>Dikarya</taxon>
        <taxon>Basidiomycota</taxon>
        <taxon>Agaricomycotina</taxon>
        <taxon>Tremellomycetes</taxon>
        <taxon>Filobasidiales</taxon>
        <taxon>Filobasidiaceae</taxon>
        <taxon>Filobasidium</taxon>
    </lineage>
</organism>
<feature type="domain" description="Bromo" evidence="10">
    <location>
        <begin position="119"/>
        <end position="253"/>
    </location>
</feature>
<keyword evidence="3" id="KW-0156">Chromatin regulator</keyword>
<name>A0A8K0JPW5_9TREE</name>
<feature type="compositionally biased region" description="Polar residues" evidence="9">
    <location>
        <begin position="19"/>
        <end position="30"/>
    </location>
</feature>
<keyword evidence="12" id="KW-1185">Reference proteome</keyword>
<dbReference type="GO" id="GO:0016586">
    <property type="term" value="C:RSC-type complex"/>
    <property type="evidence" value="ECO:0007669"/>
    <property type="project" value="InterPro"/>
</dbReference>
<keyword evidence="4" id="KW-0805">Transcription regulation</keyword>
<feature type="region of interest" description="Disordered" evidence="9">
    <location>
        <begin position="277"/>
        <end position="312"/>
    </location>
</feature>
<evidence type="ECO:0000256" key="9">
    <source>
        <dbReference type="SAM" id="MobiDB-lite"/>
    </source>
</evidence>
<dbReference type="CDD" id="cd04369">
    <property type="entry name" value="Bromodomain"/>
    <property type="match status" value="2"/>
</dbReference>
<feature type="region of interest" description="Disordered" evidence="9">
    <location>
        <begin position="1"/>
        <end position="102"/>
    </location>
</feature>
<keyword evidence="7" id="KW-0539">Nucleus</keyword>
<accession>A0A8K0JPW5</accession>
<reference evidence="11" key="1">
    <citation type="submission" date="2020-04" db="EMBL/GenBank/DDBJ databases">
        <title>Analysis of mating type loci in Filobasidium floriforme.</title>
        <authorList>
            <person name="Nowrousian M."/>
        </authorList>
    </citation>
    <scope>NUCLEOTIDE SEQUENCE</scope>
    <source>
        <strain evidence="11">CBS 6242</strain>
    </source>
</reference>
<evidence type="ECO:0000256" key="8">
    <source>
        <dbReference type="PROSITE-ProRule" id="PRU00035"/>
    </source>
</evidence>
<dbReference type="Gene3D" id="1.20.920.10">
    <property type="entry name" value="Bromodomain-like"/>
    <property type="match status" value="2"/>
</dbReference>
<dbReference type="EMBL" id="JABELV010000018">
    <property type="protein sequence ID" value="KAG7566927.1"/>
    <property type="molecule type" value="Genomic_DNA"/>
</dbReference>
<keyword evidence="5 8" id="KW-0103">Bromodomain</keyword>
<evidence type="ECO:0000259" key="10">
    <source>
        <dbReference type="PROSITE" id="PS50014"/>
    </source>
</evidence>
<dbReference type="InterPro" id="IPR001487">
    <property type="entry name" value="Bromodomain"/>
</dbReference>
<feature type="domain" description="Bromo" evidence="10">
    <location>
        <begin position="365"/>
        <end position="435"/>
    </location>
</feature>
<gene>
    <name evidence="11" type="ORF">FFLO_01306</name>
</gene>
<evidence type="ECO:0000256" key="1">
    <source>
        <dbReference type="ARBA" id="ARBA00004123"/>
    </source>
</evidence>
<proteinExistence type="predicted"/>
<evidence type="ECO:0000256" key="5">
    <source>
        <dbReference type="ARBA" id="ARBA00023117"/>
    </source>
</evidence>
<feature type="compositionally biased region" description="Polar residues" evidence="9">
    <location>
        <begin position="532"/>
        <end position="560"/>
    </location>
</feature>
<evidence type="ECO:0000256" key="7">
    <source>
        <dbReference type="ARBA" id="ARBA00023242"/>
    </source>
</evidence>
<evidence type="ECO:0000313" key="11">
    <source>
        <dbReference type="EMBL" id="KAG7566927.1"/>
    </source>
</evidence>
<dbReference type="InterPro" id="IPR037382">
    <property type="entry name" value="Rsc/polybromo"/>
</dbReference>
<evidence type="ECO:0000256" key="2">
    <source>
        <dbReference type="ARBA" id="ARBA00022737"/>
    </source>
</evidence>
<dbReference type="PROSITE" id="PS50014">
    <property type="entry name" value="BROMODOMAIN_2"/>
    <property type="match status" value="2"/>
</dbReference>
<dbReference type="Proteomes" id="UP000812966">
    <property type="component" value="Unassembled WGS sequence"/>
</dbReference>
<keyword evidence="6" id="KW-0804">Transcription</keyword>
<dbReference type="Pfam" id="PF00439">
    <property type="entry name" value="Bromodomain"/>
    <property type="match status" value="3"/>
</dbReference>
<feature type="compositionally biased region" description="Polar residues" evidence="9">
    <location>
        <begin position="165"/>
        <end position="182"/>
    </location>
</feature>
<feature type="region of interest" description="Disordered" evidence="9">
    <location>
        <begin position="165"/>
        <end position="185"/>
    </location>
</feature>
<dbReference type="SUPFAM" id="SSF47370">
    <property type="entry name" value="Bromodomain"/>
    <property type="match status" value="2"/>
</dbReference>
<feature type="region of interest" description="Disordered" evidence="9">
    <location>
        <begin position="461"/>
        <end position="630"/>
    </location>
</feature>
<evidence type="ECO:0000313" key="12">
    <source>
        <dbReference type="Proteomes" id="UP000812966"/>
    </source>
</evidence>